<dbReference type="RefSeq" id="WP_220557349.1">
    <property type="nucleotide sequence ID" value="NZ_CP071586.1"/>
</dbReference>
<evidence type="ECO:0000313" key="2">
    <source>
        <dbReference type="Proteomes" id="UP000824588"/>
    </source>
</evidence>
<organism evidence="1 2">
    <name type="scientific">Pseudomonas germanica</name>
    <dbReference type="NCBI Taxonomy" id="2815720"/>
    <lineage>
        <taxon>Bacteria</taxon>
        <taxon>Pseudomonadati</taxon>
        <taxon>Pseudomonadota</taxon>
        <taxon>Gammaproteobacteria</taxon>
        <taxon>Pseudomonadales</taxon>
        <taxon>Pseudomonadaceae</taxon>
        <taxon>Pseudomonas</taxon>
    </lineage>
</organism>
<sequence>MSYPVIQGQKVDGRSTSKHCWNADLIDFEGPLVSLYKDETGGDLLYSWVDCTKISNRWCIIPIGRKSLRDYLEQETTLREIYLRSDWVMIFNTGKSSRRSSLIKTVWESLPQSYLPTEDSYLTPEIATPDAARLAEEVSEEYFLGLNGDLYIDDISIIPKIYQQLYSFHYGLEHLERQAVRETVDRLGGRWTGGLSSVNLFTGLNAVTPSIHRAKVVEMRFASPGHIRLDLLPDLAERIETAANKLVNEADFTALEQFYSTVYSYFREHRISGFDDEHTIRTIDLPETVIQRLQEYVVLFFRLMGWNDYTARFSILNIDAFHQLKVLLAYYRRLKRLRPYLQSGNLTLGSSPLEGHEDEGNEKS</sequence>
<gene>
    <name evidence="1" type="ORF">J0G10_02640</name>
</gene>
<protein>
    <submittedName>
        <fullName evidence="1">Uncharacterized protein</fullName>
    </submittedName>
</protein>
<proteinExistence type="predicted"/>
<dbReference type="Proteomes" id="UP000824588">
    <property type="component" value="Chromosome"/>
</dbReference>
<name>A0ABX8YRA8_9PSED</name>
<dbReference type="EMBL" id="CP071586">
    <property type="protein sequence ID" value="QYY82368.1"/>
    <property type="molecule type" value="Genomic_DNA"/>
</dbReference>
<keyword evidence="2" id="KW-1185">Reference proteome</keyword>
<evidence type="ECO:0000313" key="1">
    <source>
        <dbReference type="EMBL" id="QYY82368.1"/>
    </source>
</evidence>
<accession>A0ABX8YRA8</accession>
<reference evidence="1 2" key="1">
    <citation type="journal article" date="2022" name="Int. J. Syst. Evol. Microbiol.">
        <title>Pseudomonas germanica sp. nov., isolated from Iris germanica rhizomes.</title>
        <authorList>
            <person name="Atanasov K.E."/>
            <person name="Galbis D.M."/>
            <person name="Gallego J."/>
            <person name="Serpico A."/>
            <person name="Bosch M."/>
            <person name="Altabella T."/>
            <person name="Ferrer A."/>
        </authorList>
    </citation>
    <scope>NUCLEOTIDE SEQUENCE [LARGE SCALE GENOMIC DNA]</scope>
    <source>
        <strain evidence="1 2">FIT28</strain>
    </source>
</reference>